<evidence type="ECO:0000259" key="3">
    <source>
        <dbReference type="Pfam" id="PF24554"/>
    </source>
</evidence>
<keyword evidence="5" id="KW-1185">Reference proteome</keyword>
<feature type="region of interest" description="Disordered" evidence="2">
    <location>
        <begin position="543"/>
        <end position="584"/>
    </location>
</feature>
<evidence type="ECO:0000256" key="2">
    <source>
        <dbReference type="SAM" id="MobiDB-lite"/>
    </source>
</evidence>
<feature type="coiled-coil region" evidence="1">
    <location>
        <begin position="307"/>
        <end position="348"/>
    </location>
</feature>
<feature type="coiled-coil region" evidence="1">
    <location>
        <begin position="950"/>
        <end position="1019"/>
    </location>
</feature>
<dbReference type="GO" id="GO:0005815">
    <property type="term" value="C:microtubule organizing center"/>
    <property type="evidence" value="ECO:0007669"/>
    <property type="project" value="TreeGrafter"/>
</dbReference>
<feature type="coiled-coil region" evidence="1">
    <location>
        <begin position="859"/>
        <end position="911"/>
    </location>
</feature>
<dbReference type="GO" id="GO:0030705">
    <property type="term" value="P:cytoskeleton-dependent intracellular transport"/>
    <property type="evidence" value="ECO:0007669"/>
    <property type="project" value="TreeGrafter"/>
</dbReference>
<feature type="region of interest" description="Disordered" evidence="2">
    <location>
        <begin position="46"/>
        <end position="84"/>
    </location>
</feature>
<feature type="compositionally biased region" description="Low complexity" evidence="2">
    <location>
        <begin position="550"/>
        <end position="567"/>
    </location>
</feature>
<evidence type="ECO:0000313" key="4">
    <source>
        <dbReference type="EMBL" id="KIW06948.1"/>
    </source>
</evidence>
<feature type="coiled-coil region" evidence="1">
    <location>
        <begin position="603"/>
        <end position="693"/>
    </location>
</feature>
<dbReference type="STRING" id="253628.A0A0D2AJ69"/>
<feature type="coiled-coil region" evidence="1">
    <location>
        <begin position="375"/>
        <end position="421"/>
    </location>
</feature>
<feature type="domain" description="DUF7603" evidence="3">
    <location>
        <begin position="770"/>
        <end position="878"/>
    </location>
</feature>
<feature type="compositionally biased region" description="Polar residues" evidence="2">
    <location>
        <begin position="190"/>
        <end position="207"/>
    </location>
</feature>
<dbReference type="OrthoDB" id="5395440at2759"/>
<dbReference type="EMBL" id="KN847534">
    <property type="protein sequence ID" value="KIW06948.1"/>
    <property type="molecule type" value="Genomic_DNA"/>
</dbReference>
<dbReference type="Proteomes" id="UP000053259">
    <property type="component" value="Unassembled WGS sequence"/>
</dbReference>
<dbReference type="HOGENOM" id="CLU_002590_0_0_1"/>
<name>A0A0D2AJ69_9PEZI</name>
<feature type="compositionally biased region" description="Basic and acidic residues" evidence="2">
    <location>
        <begin position="165"/>
        <end position="182"/>
    </location>
</feature>
<dbReference type="Pfam" id="PF24554">
    <property type="entry name" value="DUF7603"/>
    <property type="match status" value="1"/>
</dbReference>
<dbReference type="GO" id="GO:0031122">
    <property type="term" value="P:cytoplasmic microtubule organization"/>
    <property type="evidence" value="ECO:0007669"/>
    <property type="project" value="TreeGrafter"/>
</dbReference>
<dbReference type="InParanoid" id="A0A0D2AJ69"/>
<feature type="compositionally biased region" description="Polar residues" evidence="2">
    <location>
        <begin position="575"/>
        <end position="584"/>
    </location>
</feature>
<dbReference type="VEuPathDB" id="FungiDB:PV09_02609"/>
<dbReference type="GO" id="GO:0008017">
    <property type="term" value="F:microtubule binding"/>
    <property type="evidence" value="ECO:0007669"/>
    <property type="project" value="TreeGrafter"/>
</dbReference>
<feature type="compositionally biased region" description="Polar residues" evidence="2">
    <location>
        <begin position="1"/>
        <end position="15"/>
    </location>
</feature>
<feature type="compositionally biased region" description="Polar residues" evidence="2">
    <location>
        <begin position="132"/>
        <end position="145"/>
    </location>
</feature>
<dbReference type="PANTHER" id="PTHR18947:SF28">
    <property type="entry name" value="GIRDIN, ISOFORM A"/>
    <property type="match status" value="1"/>
</dbReference>
<evidence type="ECO:0000313" key="5">
    <source>
        <dbReference type="Proteomes" id="UP000053259"/>
    </source>
</evidence>
<organism evidence="4 5">
    <name type="scientific">Verruconis gallopava</name>
    <dbReference type="NCBI Taxonomy" id="253628"/>
    <lineage>
        <taxon>Eukaryota</taxon>
        <taxon>Fungi</taxon>
        <taxon>Dikarya</taxon>
        <taxon>Ascomycota</taxon>
        <taxon>Pezizomycotina</taxon>
        <taxon>Dothideomycetes</taxon>
        <taxon>Pleosporomycetidae</taxon>
        <taxon>Venturiales</taxon>
        <taxon>Sympoventuriaceae</taxon>
        <taxon>Verruconis</taxon>
    </lineage>
</organism>
<accession>A0A0D2AJ69</accession>
<reference evidence="4 5" key="1">
    <citation type="submission" date="2015-01" db="EMBL/GenBank/DDBJ databases">
        <title>The Genome Sequence of Ochroconis gallopava CBS43764.</title>
        <authorList>
            <consortium name="The Broad Institute Genomics Platform"/>
            <person name="Cuomo C."/>
            <person name="de Hoog S."/>
            <person name="Gorbushina A."/>
            <person name="Stielow B."/>
            <person name="Teixiera M."/>
            <person name="Abouelleil A."/>
            <person name="Chapman S.B."/>
            <person name="Priest M."/>
            <person name="Young S.K."/>
            <person name="Wortman J."/>
            <person name="Nusbaum C."/>
            <person name="Birren B."/>
        </authorList>
    </citation>
    <scope>NUCLEOTIDE SEQUENCE [LARGE SCALE GENOMIC DNA]</scope>
    <source>
        <strain evidence="4 5">CBS 43764</strain>
    </source>
</reference>
<proteinExistence type="predicted"/>
<dbReference type="InterPro" id="IPR056023">
    <property type="entry name" value="DUF7603"/>
</dbReference>
<feature type="coiled-coil region" evidence="1">
    <location>
        <begin position="462"/>
        <end position="538"/>
    </location>
</feature>
<feature type="coiled-coil region" evidence="1">
    <location>
        <begin position="764"/>
        <end position="805"/>
    </location>
</feature>
<feature type="region of interest" description="Disordered" evidence="2">
    <location>
        <begin position="128"/>
        <end position="227"/>
    </location>
</feature>
<dbReference type="PANTHER" id="PTHR18947">
    <property type="entry name" value="HOOK PROTEINS"/>
    <property type="match status" value="1"/>
</dbReference>
<sequence>MSTARTPADSGTSEEVGSGTKRRNNLSLSGITIPLQGLSILKRKPLPANSPVHAQRSASLDSPGPIAPQQSVPDILTPISSPRSIDFVPRDLDKNPHGNTPLVQAQDAGPTLPTTVFSQNLISPVEPLAASRPSSVHNRNKSVPITRSRPSHDRTASTRSAKNSLADRKQTIDTSQTRDPKLRPPVGAMTSISSQSSQLRLNITSSDPVDDYAASIPKTPRSPPGRKLSNFFGFRKSPGPDSPSTYVSGGSQPVSPMPVQGPNNGNYFGGKLAPAALDVPKANALYSPMYVPGTPGMPSPPISTTHAADLEQELRELSTELANSLRREMELEDELEKLRAETSSATLTAERRTSDYFSDAGTSSMRFPGEGDGKIEQLERLRRAAEQEKAQLKIQMSDRLQDALNQRREAEERNIVLYERLKAAGIGDGNGQSPAELKIQLEETKRKLSEESQFRQNFQDLVGGMRLELEQIKNERDNLRDEVVPQLRSRIEGLENDAANNQSMTYEHTRLSQEVQALRNENQTLVNARRLQMEMQRQSVRFSSIEEDGYPSAPSSPSLGGLSRSKSFAVRGGRSSRTNSIIGSGTLTRATSVKDSNKTHESREALIQKVKDIETQRDALHKALKSLLERHLIQEKKHAKQIKQLERELHTAQTLTPRRTVFHNEVKQLRDEIQFLRKRADDALDQKWQLEKNFSGVKMDLDRAREETASLRALFEKRDMFLPERPGSRDGTKALDKAYKELRTTHALSIAHLKEMETNAGLDNSEAERTLELLKQSISDAEAERDAAQSQAAVYREQARNLQKSELDHLSKEQSLAAELYASAQRMDALADQVQSQIESNSLLRQKLAEAVERGEREQKNSATKISEMQTRLRDLEDKLVAAQQQSEIIISSHEQEVKELKEAHNAQLQRTTSALVPPNTESRPISPVSGLFAPKSPIKRVSMAEASKTSALESKVRELEKALHDAEAEMSEVVDRMNRAQIEVAELQSERDEAMMQSRRLQAEYLKEREKVQQLMLQPDTF</sequence>
<dbReference type="GeneID" id="27310582"/>
<gene>
    <name evidence="4" type="ORF">PV09_02609</name>
</gene>
<dbReference type="RefSeq" id="XP_016216817.1">
    <property type="nucleotide sequence ID" value="XM_016355681.1"/>
</dbReference>
<protein>
    <recommendedName>
        <fullName evidence="3">DUF7603 domain-containing protein</fullName>
    </recommendedName>
</protein>
<dbReference type="GO" id="GO:0005737">
    <property type="term" value="C:cytoplasm"/>
    <property type="evidence" value="ECO:0007669"/>
    <property type="project" value="TreeGrafter"/>
</dbReference>
<evidence type="ECO:0000256" key="1">
    <source>
        <dbReference type="SAM" id="Coils"/>
    </source>
</evidence>
<feature type="compositionally biased region" description="Polar residues" evidence="2">
    <location>
        <begin position="68"/>
        <end position="83"/>
    </location>
</feature>
<dbReference type="AlphaFoldDB" id="A0A0D2AJ69"/>
<keyword evidence="1" id="KW-0175">Coiled coil</keyword>
<feature type="region of interest" description="Disordered" evidence="2">
    <location>
        <begin position="1"/>
        <end position="28"/>
    </location>
</feature>
<dbReference type="GO" id="GO:0051959">
    <property type="term" value="F:dynein light intermediate chain binding"/>
    <property type="evidence" value="ECO:0007669"/>
    <property type="project" value="TreeGrafter"/>
</dbReference>